<reference evidence="1" key="2">
    <citation type="submission" date="2015-06" db="EMBL/GenBank/DDBJ databases">
        <title>Environmentally co-occuring mercury resistance plasmids are genetically and phenotypically diverse and confer variable context-dependent fitness effects.</title>
        <authorList>
            <person name="Hall J.P.J."/>
            <person name="Harrison E."/>
            <person name="Lilley A.K."/>
            <person name="Paterson S."/>
            <person name="Spiers A.J."/>
            <person name="Brockhurst M.A."/>
        </authorList>
    </citation>
    <scope>NUCLEOTIDE SEQUENCE [LARGE SCALE GENOMIC DNA]</scope>
    <source>
        <strain evidence="1">SBW25</strain>
        <plasmid evidence="1">pQBR57</plasmid>
    </source>
</reference>
<organism evidence="1">
    <name type="scientific">Pseudomonas fluorescens (strain SBW25)</name>
    <dbReference type="NCBI Taxonomy" id="216595"/>
    <lineage>
        <taxon>Bacteria</taxon>
        <taxon>Pseudomonadati</taxon>
        <taxon>Pseudomonadota</taxon>
        <taxon>Gammaproteobacteria</taxon>
        <taxon>Pseudomonadales</taxon>
        <taxon>Pseudomonadaceae</taxon>
        <taxon>Pseudomonas</taxon>
    </lineage>
</organism>
<dbReference type="EMBL" id="LN713926">
    <property type="protein sequence ID" value="CEK42121.1"/>
    <property type="molecule type" value="Genomic_DNA"/>
</dbReference>
<geneLocation type="plasmid" evidence="1">
    <name>pQBR57</name>
</geneLocation>
<proteinExistence type="predicted"/>
<sequence>MFSLEHTLAQSVDEFDPILSQWGVKLPAFIKRALQEDWGKNIERVSEYCWQVDGTFEQVA</sequence>
<protein>
    <submittedName>
        <fullName evidence="1">Uncharacterized protein</fullName>
    </submittedName>
</protein>
<gene>
    <name evidence="1" type="ORF">PQBR57_0168</name>
</gene>
<reference evidence="1" key="1">
    <citation type="submission" date="2014-12" db="EMBL/GenBank/DDBJ databases">
        <authorList>
            <person name="Hall J."/>
        </authorList>
    </citation>
    <scope>NUCLEOTIDE SEQUENCE [LARGE SCALE GENOMIC DNA]</scope>
    <source>
        <strain evidence="1">SBW25</strain>
        <plasmid evidence="1">pQBR57</plasmid>
    </source>
</reference>
<keyword evidence="1" id="KW-0614">Plasmid</keyword>
<dbReference type="AlphaFoldDB" id="A0A0G4E4F9"/>
<name>A0A0G4E4F9_PSEFS</name>
<accession>A0A0G4E4F9</accession>
<evidence type="ECO:0000313" key="1">
    <source>
        <dbReference type="EMBL" id="CEK42121.1"/>
    </source>
</evidence>